<feature type="transmembrane region" description="Helical" evidence="1">
    <location>
        <begin position="21"/>
        <end position="43"/>
    </location>
</feature>
<evidence type="ECO:0000313" key="3">
    <source>
        <dbReference type="Proteomes" id="UP001623592"/>
    </source>
</evidence>
<evidence type="ECO:0008006" key="4">
    <source>
        <dbReference type="Google" id="ProtNLM"/>
    </source>
</evidence>
<sequence>MEKNNFLPYEIRKKRESLRNKLANSTIIILFFINFVCLMNLYFKLLDCRSKAAEKQETSITVQNKEDNIKADFKDVDILKLISEKIKNKDYTSISIKEGTVEVDFSSKEDLKESIRKIEEDSRLIITSLSKAQGNDGYSMIIEVKGI</sequence>
<evidence type="ECO:0000256" key="1">
    <source>
        <dbReference type="SAM" id="Phobius"/>
    </source>
</evidence>
<protein>
    <recommendedName>
        <fullName evidence="4">Fimbrial protein</fullName>
    </recommendedName>
</protein>
<keyword evidence="3" id="KW-1185">Reference proteome</keyword>
<evidence type="ECO:0000313" key="2">
    <source>
        <dbReference type="EMBL" id="MFL0251576.1"/>
    </source>
</evidence>
<name>A0ABW8THC7_9CLOT</name>
<dbReference type="EMBL" id="JBJIAA010000011">
    <property type="protein sequence ID" value="MFL0251576.1"/>
    <property type="molecule type" value="Genomic_DNA"/>
</dbReference>
<accession>A0ABW8THC7</accession>
<dbReference type="Proteomes" id="UP001623592">
    <property type="component" value="Unassembled WGS sequence"/>
</dbReference>
<proteinExistence type="predicted"/>
<gene>
    <name evidence="2" type="ORF">ACJDT4_14230</name>
</gene>
<comment type="caution">
    <text evidence="2">The sequence shown here is derived from an EMBL/GenBank/DDBJ whole genome shotgun (WGS) entry which is preliminary data.</text>
</comment>
<keyword evidence="1" id="KW-1133">Transmembrane helix</keyword>
<dbReference type="RefSeq" id="WP_406788228.1">
    <property type="nucleotide sequence ID" value="NZ_JBJIAA010000011.1"/>
</dbReference>
<keyword evidence="1" id="KW-0812">Transmembrane</keyword>
<organism evidence="2 3">
    <name type="scientific">Clostridium neuense</name>
    <dbReference type="NCBI Taxonomy" id="1728934"/>
    <lineage>
        <taxon>Bacteria</taxon>
        <taxon>Bacillati</taxon>
        <taxon>Bacillota</taxon>
        <taxon>Clostridia</taxon>
        <taxon>Eubacteriales</taxon>
        <taxon>Clostridiaceae</taxon>
        <taxon>Clostridium</taxon>
    </lineage>
</organism>
<keyword evidence="1" id="KW-0472">Membrane</keyword>
<reference evidence="2 3" key="1">
    <citation type="submission" date="2024-11" db="EMBL/GenBank/DDBJ databases">
        <authorList>
            <person name="Heng Y.C."/>
            <person name="Lim A.C.H."/>
            <person name="Lee J.K.Y."/>
            <person name="Kittelmann S."/>
        </authorList>
    </citation>
    <scope>NUCLEOTIDE SEQUENCE [LARGE SCALE GENOMIC DNA]</scope>
    <source>
        <strain evidence="2 3">WILCCON 0114</strain>
    </source>
</reference>